<keyword evidence="9" id="KW-0010">Activator</keyword>
<dbReference type="AlphaFoldDB" id="A0A382WTS6"/>
<dbReference type="InterPro" id="IPR008988">
    <property type="entry name" value="Transcriptional_repressor_C"/>
</dbReference>
<dbReference type="InterPro" id="IPR022689">
    <property type="entry name" value="Iron_dep_repressor"/>
</dbReference>
<dbReference type="PANTHER" id="PTHR33238">
    <property type="entry name" value="IRON (METAL) DEPENDENT REPRESSOR, DTXR FAMILY"/>
    <property type="match status" value="1"/>
</dbReference>
<protein>
    <recommendedName>
        <fullName evidence="12">Manganese transport regulator</fullName>
    </recommendedName>
</protein>
<dbReference type="GO" id="GO:0005737">
    <property type="term" value="C:cytoplasm"/>
    <property type="evidence" value="ECO:0007669"/>
    <property type="project" value="UniProtKB-SubCell"/>
</dbReference>
<dbReference type="InterPro" id="IPR036390">
    <property type="entry name" value="WH_DNA-bd_sf"/>
</dbReference>
<dbReference type="InterPro" id="IPR036388">
    <property type="entry name" value="WH-like_DNA-bd_sf"/>
</dbReference>
<dbReference type="GO" id="GO:0003677">
    <property type="term" value="F:DNA binding"/>
    <property type="evidence" value="ECO:0007669"/>
    <property type="project" value="UniProtKB-KW"/>
</dbReference>
<keyword evidence="11" id="KW-0464">Manganese</keyword>
<dbReference type="GO" id="GO:0046983">
    <property type="term" value="F:protein dimerization activity"/>
    <property type="evidence" value="ECO:0007669"/>
    <property type="project" value="InterPro"/>
</dbReference>
<evidence type="ECO:0000256" key="8">
    <source>
        <dbReference type="ARBA" id="ARBA00023125"/>
    </source>
</evidence>
<keyword evidence="4" id="KW-0963">Cytoplasm</keyword>
<comment type="subcellular location">
    <subcellularLocation>
        <location evidence="1">Cytoplasm</location>
    </subcellularLocation>
</comment>
<dbReference type="InterPro" id="IPR036421">
    <property type="entry name" value="Fe_dep_repressor_sf"/>
</dbReference>
<evidence type="ECO:0000256" key="3">
    <source>
        <dbReference type="ARBA" id="ARBA00011738"/>
    </source>
</evidence>
<keyword evidence="10" id="KW-0804">Transcription</keyword>
<sequence>MTIPQTRLPASEADQDQLREIYLAGGDKARVRMGRLSNILSCPPASVTAAIKRLHDAGFVDYEPYHGARLTRPGTEAAVELVRHHRLIERFLVQILGYDWDDVHEEADRLEHVISEKLEGKIAAILSNPTADPHGEPIPGADLRAIADESYSLVEAELGVELIVVRVHDRDPQLLQYLAEIGLVPGSSVTVIEQLPFQGPLMISMSG</sequence>
<name>A0A382WTS6_9ZZZZ</name>
<keyword evidence="5" id="KW-0678">Repressor</keyword>
<dbReference type="Pfam" id="PF01325">
    <property type="entry name" value="Fe_dep_repress"/>
    <property type="match status" value="1"/>
</dbReference>
<dbReference type="GO" id="GO:0003700">
    <property type="term" value="F:DNA-binding transcription factor activity"/>
    <property type="evidence" value="ECO:0007669"/>
    <property type="project" value="InterPro"/>
</dbReference>
<dbReference type="InterPro" id="IPR022687">
    <property type="entry name" value="HTH_DTXR"/>
</dbReference>
<dbReference type="Pfam" id="PF04023">
    <property type="entry name" value="FeoA"/>
    <property type="match status" value="1"/>
</dbReference>
<dbReference type="InterPro" id="IPR038157">
    <property type="entry name" value="FeoA_core_dom"/>
</dbReference>
<organism evidence="14">
    <name type="scientific">marine metagenome</name>
    <dbReference type="NCBI Taxonomy" id="408172"/>
    <lineage>
        <taxon>unclassified sequences</taxon>
        <taxon>metagenomes</taxon>
        <taxon>ecological metagenomes</taxon>
    </lineage>
</organism>
<evidence type="ECO:0000256" key="1">
    <source>
        <dbReference type="ARBA" id="ARBA00004496"/>
    </source>
</evidence>
<dbReference type="SUPFAM" id="SSF50037">
    <property type="entry name" value="C-terminal domain of transcriptional repressors"/>
    <property type="match status" value="1"/>
</dbReference>
<dbReference type="EMBL" id="UINC01162345">
    <property type="protein sequence ID" value="SVD62054.1"/>
    <property type="molecule type" value="Genomic_DNA"/>
</dbReference>
<keyword evidence="6" id="KW-0408">Iron</keyword>
<dbReference type="SUPFAM" id="SSF46785">
    <property type="entry name" value="Winged helix' DNA-binding domain"/>
    <property type="match status" value="1"/>
</dbReference>
<dbReference type="PANTHER" id="PTHR33238:SF11">
    <property type="entry name" value="TRANSCRIPTIONAL REGULATOR MNTR"/>
    <property type="match status" value="1"/>
</dbReference>
<dbReference type="PROSITE" id="PS50944">
    <property type="entry name" value="HTH_DTXR"/>
    <property type="match status" value="1"/>
</dbReference>
<evidence type="ECO:0000256" key="4">
    <source>
        <dbReference type="ARBA" id="ARBA00022490"/>
    </source>
</evidence>
<feature type="domain" description="HTH dtxR-type" evidence="13">
    <location>
        <begin position="10"/>
        <end position="71"/>
    </location>
</feature>
<evidence type="ECO:0000313" key="14">
    <source>
        <dbReference type="EMBL" id="SVD62054.1"/>
    </source>
</evidence>
<feature type="non-terminal residue" evidence="14">
    <location>
        <position position="207"/>
    </location>
</feature>
<evidence type="ECO:0000259" key="13">
    <source>
        <dbReference type="PROSITE" id="PS50944"/>
    </source>
</evidence>
<comment type="similarity">
    <text evidence="2">Belongs to the DtxR/MntR family.</text>
</comment>
<dbReference type="Gene3D" id="2.30.30.90">
    <property type="match status" value="1"/>
</dbReference>
<evidence type="ECO:0000256" key="12">
    <source>
        <dbReference type="ARBA" id="ARBA00032593"/>
    </source>
</evidence>
<comment type="subunit">
    <text evidence="3">Homodimer.</text>
</comment>
<dbReference type="InterPro" id="IPR050536">
    <property type="entry name" value="DtxR_MntR_Metal-Reg"/>
</dbReference>
<evidence type="ECO:0000256" key="11">
    <source>
        <dbReference type="ARBA" id="ARBA00023211"/>
    </source>
</evidence>
<keyword evidence="8" id="KW-0238">DNA-binding</keyword>
<gene>
    <name evidence="14" type="ORF">METZ01_LOCUS414908</name>
</gene>
<dbReference type="InterPro" id="IPR001367">
    <property type="entry name" value="Fe_dep_repressor"/>
</dbReference>
<evidence type="ECO:0000256" key="10">
    <source>
        <dbReference type="ARBA" id="ARBA00023163"/>
    </source>
</evidence>
<dbReference type="Pfam" id="PF02742">
    <property type="entry name" value="Fe_dep_repr_C"/>
    <property type="match status" value="1"/>
</dbReference>
<proteinExistence type="inferred from homology"/>
<dbReference type="GO" id="GO:0046914">
    <property type="term" value="F:transition metal ion binding"/>
    <property type="evidence" value="ECO:0007669"/>
    <property type="project" value="InterPro"/>
</dbReference>
<evidence type="ECO:0000256" key="7">
    <source>
        <dbReference type="ARBA" id="ARBA00023015"/>
    </source>
</evidence>
<dbReference type="SMART" id="SM00529">
    <property type="entry name" value="HTH_DTXR"/>
    <property type="match status" value="1"/>
</dbReference>
<evidence type="ECO:0000256" key="6">
    <source>
        <dbReference type="ARBA" id="ARBA00023004"/>
    </source>
</evidence>
<accession>A0A382WTS6</accession>
<dbReference type="Gene3D" id="1.10.10.10">
    <property type="entry name" value="Winged helix-like DNA-binding domain superfamily/Winged helix DNA-binding domain"/>
    <property type="match status" value="1"/>
</dbReference>
<keyword evidence="7" id="KW-0805">Transcription regulation</keyword>
<evidence type="ECO:0000256" key="5">
    <source>
        <dbReference type="ARBA" id="ARBA00022491"/>
    </source>
</evidence>
<dbReference type="SMART" id="SM00899">
    <property type="entry name" value="FeoA"/>
    <property type="match status" value="1"/>
</dbReference>
<dbReference type="SUPFAM" id="SSF47979">
    <property type="entry name" value="Iron-dependent repressor protein, dimerization domain"/>
    <property type="match status" value="1"/>
</dbReference>
<evidence type="ECO:0000256" key="2">
    <source>
        <dbReference type="ARBA" id="ARBA00007871"/>
    </source>
</evidence>
<reference evidence="14" key="1">
    <citation type="submission" date="2018-05" db="EMBL/GenBank/DDBJ databases">
        <authorList>
            <person name="Lanie J.A."/>
            <person name="Ng W.-L."/>
            <person name="Kazmierczak K.M."/>
            <person name="Andrzejewski T.M."/>
            <person name="Davidsen T.M."/>
            <person name="Wayne K.J."/>
            <person name="Tettelin H."/>
            <person name="Glass J.I."/>
            <person name="Rusch D."/>
            <person name="Podicherti R."/>
            <person name="Tsui H.-C.T."/>
            <person name="Winkler M.E."/>
        </authorList>
    </citation>
    <scope>NUCLEOTIDE SEQUENCE</scope>
</reference>
<dbReference type="InterPro" id="IPR007167">
    <property type="entry name" value="Fe-transptr_FeoA-like"/>
</dbReference>
<evidence type="ECO:0000256" key="9">
    <source>
        <dbReference type="ARBA" id="ARBA00023159"/>
    </source>
</evidence>